<proteinExistence type="predicted"/>
<name>A0A146MFX6_LYGHE</name>
<gene>
    <name evidence="1" type="ORF">g.52576</name>
</gene>
<protein>
    <submittedName>
        <fullName evidence="1">Uncharacterized protein</fullName>
    </submittedName>
</protein>
<evidence type="ECO:0000313" key="1">
    <source>
        <dbReference type="EMBL" id="JAQ17922.1"/>
    </source>
</evidence>
<feature type="non-terminal residue" evidence="1">
    <location>
        <position position="1"/>
    </location>
</feature>
<organism evidence="1">
    <name type="scientific">Lygus hesperus</name>
    <name type="common">Western plant bug</name>
    <dbReference type="NCBI Taxonomy" id="30085"/>
    <lineage>
        <taxon>Eukaryota</taxon>
        <taxon>Metazoa</taxon>
        <taxon>Ecdysozoa</taxon>
        <taxon>Arthropoda</taxon>
        <taxon>Hexapoda</taxon>
        <taxon>Insecta</taxon>
        <taxon>Pterygota</taxon>
        <taxon>Neoptera</taxon>
        <taxon>Paraneoptera</taxon>
        <taxon>Hemiptera</taxon>
        <taxon>Heteroptera</taxon>
        <taxon>Panheteroptera</taxon>
        <taxon>Cimicomorpha</taxon>
        <taxon>Miridae</taxon>
        <taxon>Mirini</taxon>
        <taxon>Lygus</taxon>
    </lineage>
</organism>
<dbReference type="EMBL" id="GDHC01000707">
    <property type="protein sequence ID" value="JAQ17922.1"/>
    <property type="molecule type" value="Transcribed_RNA"/>
</dbReference>
<accession>A0A146MFX6</accession>
<dbReference type="AlphaFoldDB" id="A0A146MFX6"/>
<sequence>GHLTTAKTSSIQQLGWQTISSLHRRSLLLHPGAHQAHFSFAKSFLLLAGTCLCPQDGLIRSTPPVAQPFCQDLEEVGRLRCQIKDESTHVTAPPSCNSSSSSAMSCLSLAACEIPEILPSPYVHESAKWPSDDGINQQWP</sequence>
<feature type="non-terminal residue" evidence="1">
    <location>
        <position position="140"/>
    </location>
</feature>
<reference evidence="1" key="1">
    <citation type="journal article" date="2016" name="Gigascience">
        <title>De novo construction of an expanded transcriptome assembly for the western tarnished plant bug, Lygus hesperus.</title>
        <authorList>
            <person name="Tassone E.E."/>
            <person name="Geib S.M."/>
            <person name="Hall B."/>
            <person name="Fabrick J.A."/>
            <person name="Brent C.S."/>
            <person name="Hull J.J."/>
        </authorList>
    </citation>
    <scope>NUCLEOTIDE SEQUENCE</scope>
</reference>